<proteinExistence type="inferred from homology"/>
<evidence type="ECO:0000256" key="3">
    <source>
        <dbReference type="ARBA" id="ARBA00022514"/>
    </source>
</evidence>
<feature type="compositionally biased region" description="Polar residues" evidence="5">
    <location>
        <begin position="188"/>
        <end position="208"/>
    </location>
</feature>
<dbReference type="InterPro" id="IPR036048">
    <property type="entry name" value="Interleukin_8-like_sf"/>
</dbReference>
<dbReference type="SUPFAM" id="SSF54117">
    <property type="entry name" value="Interleukin 8-like chemokines"/>
    <property type="match status" value="2"/>
</dbReference>
<comment type="subcellular location">
    <subcellularLocation>
        <location evidence="1">Secreted</location>
    </subcellularLocation>
</comment>
<evidence type="ECO:0000259" key="7">
    <source>
        <dbReference type="SMART" id="SM00199"/>
    </source>
</evidence>
<dbReference type="PANTHER" id="PTHR12015">
    <property type="entry name" value="SMALL INDUCIBLE CYTOKINE A"/>
    <property type="match status" value="1"/>
</dbReference>
<dbReference type="SMART" id="SM00199">
    <property type="entry name" value="SCY"/>
    <property type="match status" value="1"/>
</dbReference>
<feature type="region of interest" description="Disordered" evidence="5">
    <location>
        <begin position="49"/>
        <end position="88"/>
    </location>
</feature>
<dbReference type="Proteomes" id="UP001356427">
    <property type="component" value="Unassembled WGS sequence"/>
</dbReference>
<dbReference type="GO" id="GO:0008009">
    <property type="term" value="F:chemokine activity"/>
    <property type="evidence" value="ECO:0007669"/>
    <property type="project" value="InterPro"/>
</dbReference>
<dbReference type="Gene3D" id="2.40.50.40">
    <property type="match status" value="2"/>
</dbReference>
<dbReference type="InterPro" id="IPR033899">
    <property type="entry name" value="CXC_Chemokine_domain"/>
</dbReference>
<dbReference type="CDD" id="cd00273">
    <property type="entry name" value="Chemokine_CXC"/>
    <property type="match status" value="1"/>
</dbReference>
<dbReference type="InterPro" id="IPR039809">
    <property type="entry name" value="Chemokine_b/g/d"/>
</dbReference>
<accession>A0AAN8M1R3</accession>
<dbReference type="AlphaFoldDB" id="A0AAN8M1R3"/>
<dbReference type="EMBL" id="JAGTTL010000004">
    <property type="protein sequence ID" value="KAK6323070.1"/>
    <property type="molecule type" value="Genomic_DNA"/>
</dbReference>
<sequence length="352" mass="37936">MMGCLMVTGVLLVTLLFHPPAAQMESPDTDSADLEAVRFGEFCLKISDDSHWTTPEPEPRQTVANKEAAESTQLPMSSPSDDKEDINSTLQPAVNSSSVVANIMGIPPGPGQLGPVEREGCLCKTWQERATHRSLVRSIEYRFPAPEVCNSTEIIETLVDGRKMCVNTSLTSFIAPHYGLSTDPDWEGTTTPSPNTSAVSSSPTTQTEEPMRMTPPRESREEVFDHLLETGEIEQEPPAPPAPPAPPGPPAPPAPPGDLAPPGPPGSLGPKGASGVLELGLLHCKCHQVESRRIGKLISKVELYRPSPSCNVFEAIATLKRSDQNICLDITAPWVRRLLEKMQLQSDSPPGS</sequence>
<evidence type="ECO:0000256" key="4">
    <source>
        <dbReference type="ARBA" id="ARBA00022525"/>
    </source>
</evidence>
<dbReference type="GO" id="GO:0005615">
    <property type="term" value="C:extracellular space"/>
    <property type="evidence" value="ECO:0007669"/>
    <property type="project" value="UniProtKB-KW"/>
</dbReference>
<comment type="similarity">
    <text evidence="2">Belongs to the intercrine alpha (chemokine CxC) family.</text>
</comment>
<feature type="compositionally biased region" description="Pro residues" evidence="5">
    <location>
        <begin position="237"/>
        <end position="267"/>
    </location>
</feature>
<dbReference type="InterPro" id="IPR001811">
    <property type="entry name" value="Chemokine_IL8-like_dom"/>
</dbReference>
<feature type="compositionally biased region" description="Basic and acidic residues" evidence="5">
    <location>
        <begin position="209"/>
        <end position="220"/>
    </location>
</feature>
<evidence type="ECO:0000256" key="1">
    <source>
        <dbReference type="ARBA" id="ARBA00004613"/>
    </source>
</evidence>
<dbReference type="PRINTS" id="PR00436">
    <property type="entry name" value="INTERLEUKIN8"/>
</dbReference>
<keyword evidence="3" id="KW-0202">Cytokine</keyword>
<evidence type="ECO:0000313" key="8">
    <source>
        <dbReference type="EMBL" id="KAK6323070.1"/>
    </source>
</evidence>
<feature type="region of interest" description="Disordered" evidence="5">
    <location>
        <begin position="176"/>
        <end position="220"/>
    </location>
</feature>
<dbReference type="PRINTS" id="PR00437">
    <property type="entry name" value="SMALLCYTKCXC"/>
</dbReference>
<feature type="region of interest" description="Disordered" evidence="5">
    <location>
        <begin position="233"/>
        <end position="271"/>
    </location>
</feature>
<evidence type="ECO:0000256" key="2">
    <source>
        <dbReference type="ARBA" id="ARBA00010665"/>
    </source>
</evidence>
<name>A0AAN8M1R3_9TELE</name>
<feature type="domain" description="Chemokine interleukin-8-like" evidence="7">
    <location>
        <begin position="281"/>
        <end position="342"/>
    </location>
</feature>
<dbReference type="GO" id="GO:0006955">
    <property type="term" value="P:immune response"/>
    <property type="evidence" value="ECO:0007669"/>
    <property type="project" value="InterPro"/>
</dbReference>
<evidence type="ECO:0000256" key="6">
    <source>
        <dbReference type="SAM" id="SignalP"/>
    </source>
</evidence>
<feature type="signal peptide" evidence="6">
    <location>
        <begin position="1"/>
        <end position="24"/>
    </location>
</feature>
<dbReference type="InterPro" id="IPR001089">
    <property type="entry name" value="Chemokine_CXC"/>
</dbReference>
<evidence type="ECO:0000313" key="9">
    <source>
        <dbReference type="Proteomes" id="UP001356427"/>
    </source>
</evidence>
<gene>
    <name evidence="8" type="ORF">J4Q44_G00054090</name>
</gene>
<organism evidence="8 9">
    <name type="scientific">Coregonus suidteri</name>
    <dbReference type="NCBI Taxonomy" id="861788"/>
    <lineage>
        <taxon>Eukaryota</taxon>
        <taxon>Metazoa</taxon>
        <taxon>Chordata</taxon>
        <taxon>Craniata</taxon>
        <taxon>Vertebrata</taxon>
        <taxon>Euteleostomi</taxon>
        <taxon>Actinopterygii</taxon>
        <taxon>Neopterygii</taxon>
        <taxon>Teleostei</taxon>
        <taxon>Protacanthopterygii</taxon>
        <taxon>Salmoniformes</taxon>
        <taxon>Salmonidae</taxon>
        <taxon>Coregoninae</taxon>
        <taxon>Coregonus</taxon>
    </lineage>
</organism>
<protein>
    <recommendedName>
        <fullName evidence="7">Chemokine interleukin-8-like domain-containing protein</fullName>
    </recommendedName>
</protein>
<feature type="compositionally biased region" description="Polar residues" evidence="5">
    <location>
        <begin position="70"/>
        <end position="79"/>
    </location>
</feature>
<keyword evidence="9" id="KW-1185">Reference proteome</keyword>
<comment type="caution">
    <text evidence="8">The sequence shown here is derived from an EMBL/GenBank/DDBJ whole genome shotgun (WGS) entry which is preliminary data.</text>
</comment>
<dbReference type="GO" id="GO:0006952">
    <property type="term" value="P:defense response"/>
    <property type="evidence" value="ECO:0007669"/>
    <property type="project" value="InterPro"/>
</dbReference>
<reference evidence="8 9" key="1">
    <citation type="submission" date="2021-04" db="EMBL/GenBank/DDBJ databases">
        <authorList>
            <person name="De Guttry C."/>
            <person name="Zahm M."/>
            <person name="Klopp C."/>
            <person name="Cabau C."/>
            <person name="Louis A."/>
            <person name="Berthelot C."/>
            <person name="Parey E."/>
            <person name="Roest Crollius H."/>
            <person name="Montfort J."/>
            <person name="Robinson-Rechavi M."/>
            <person name="Bucao C."/>
            <person name="Bouchez O."/>
            <person name="Gislard M."/>
            <person name="Lluch J."/>
            <person name="Milhes M."/>
            <person name="Lampietro C."/>
            <person name="Lopez Roques C."/>
            <person name="Donnadieu C."/>
            <person name="Braasch I."/>
            <person name="Desvignes T."/>
            <person name="Postlethwait J."/>
            <person name="Bobe J."/>
            <person name="Wedekind C."/>
            <person name="Guiguen Y."/>
        </authorList>
    </citation>
    <scope>NUCLEOTIDE SEQUENCE [LARGE SCALE GENOMIC DNA]</scope>
    <source>
        <strain evidence="8">Cs_M1</strain>
        <tissue evidence="8">Blood</tissue>
    </source>
</reference>
<evidence type="ECO:0000256" key="5">
    <source>
        <dbReference type="SAM" id="MobiDB-lite"/>
    </source>
</evidence>
<keyword evidence="6" id="KW-0732">Signal</keyword>
<keyword evidence="4" id="KW-0964">Secreted</keyword>
<feature type="chain" id="PRO_5042893578" description="Chemokine interleukin-8-like domain-containing protein" evidence="6">
    <location>
        <begin position="25"/>
        <end position="352"/>
    </location>
</feature>
<dbReference type="PANTHER" id="PTHR12015:SF198">
    <property type="entry name" value="PLATELET BASIC PROTEIN"/>
    <property type="match status" value="1"/>
</dbReference>
<dbReference type="Pfam" id="PF00048">
    <property type="entry name" value="IL8"/>
    <property type="match status" value="1"/>
</dbReference>